<evidence type="ECO:0000313" key="2">
    <source>
        <dbReference type="Proteomes" id="UP000299102"/>
    </source>
</evidence>
<proteinExistence type="predicted"/>
<name>A0A4C1WF37_EUMVA</name>
<sequence length="78" mass="8347">MLQISHALPANGKFTDDQKLIYEAVLAARDANEIHGILQPWIGSSVGLDVHDVGGYLRTAHHAPLGLSADYEPCALSP</sequence>
<keyword evidence="2" id="KW-1185">Reference proteome</keyword>
<reference evidence="1 2" key="1">
    <citation type="journal article" date="2019" name="Commun. Biol.">
        <title>The bagworm genome reveals a unique fibroin gene that provides high tensile strength.</title>
        <authorList>
            <person name="Kono N."/>
            <person name="Nakamura H."/>
            <person name="Ohtoshi R."/>
            <person name="Tomita M."/>
            <person name="Numata K."/>
            <person name="Arakawa K."/>
        </authorList>
    </citation>
    <scope>NUCLEOTIDE SEQUENCE [LARGE SCALE GENOMIC DNA]</scope>
</reference>
<comment type="caution">
    <text evidence="1">The sequence shown here is derived from an EMBL/GenBank/DDBJ whole genome shotgun (WGS) entry which is preliminary data.</text>
</comment>
<dbReference type="STRING" id="151549.A0A4C1WF37"/>
<protein>
    <submittedName>
        <fullName evidence="1">Uncharacterized protein</fullName>
    </submittedName>
</protein>
<dbReference type="Proteomes" id="UP000299102">
    <property type="component" value="Unassembled WGS sequence"/>
</dbReference>
<gene>
    <name evidence="1" type="ORF">EVAR_88196_1</name>
</gene>
<accession>A0A4C1WF37</accession>
<evidence type="ECO:0000313" key="1">
    <source>
        <dbReference type="EMBL" id="GBP48735.1"/>
    </source>
</evidence>
<dbReference type="EMBL" id="BGZK01000529">
    <property type="protein sequence ID" value="GBP48735.1"/>
    <property type="molecule type" value="Genomic_DNA"/>
</dbReference>
<dbReference type="AlphaFoldDB" id="A0A4C1WF37"/>
<organism evidence="1 2">
    <name type="scientific">Eumeta variegata</name>
    <name type="common">Bagworm moth</name>
    <name type="synonym">Eumeta japonica</name>
    <dbReference type="NCBI Taxonomy" id="151549"/>
    <lineage>
        <taxon>Eukaryota</taxon>
        <taxon>Metazoa</taxon>
        <taxon>Ecdysozoa</taxon>
        <taxon>Arthropoda</taxon>
        <taxon>Hexapoda</taxon>
        <taxon>Insecta</taxon>
        <taxon>Pterygota</taxon>
        <taxon>Neoptera</taxon>
        <taxon>Endopterygota</taxon>
        <taxon>Lepidoptera</taxon>
        <taxon>Glossata</taxon>
        <taxon>Ditrysia</taxon>
        <taxon>Tineoidea</taxon>
        <taxon>Psychidae</taxon>
        <taxon>Oiketicinae</taxon>
        <taxon>Eumeta</taxon>
    </lineage>
</organism>